<protein>
    <submittedName>
        <fullName evidence="1">Uncharacterized protein</fullName>
    </submittedName>
</protein>
<dbReference type="Proteomes" id="UP000499080">
    <property type="component" value="Unassembled WGS sequence"/>
</dbReference>
<reference evidence="1 2" key="1">
    <citation type="journal article" date="2019" name="Sci. Rep.">
        <title>Orb-weaving spider Araneus ventricosus genome elucidates the spidroin gene catalogue.</title>
        <authorList>
            <person name="Kono N."/>
            <person name="Nakamura H."/>
            <person name="Ohtoshi R."/>
            <person name="Moran D.A.P."/>
            <person name="Shinohara A."/>
            <person name="Yoshida Y."/>
            <person name="Fujiwara M."/>
            <person name="Mori M."/>
            <person name="Tomita M."/>
            <person name="Arakawa K."/>
        </authorList>
    </citation>
    <scope>NUCLEOTIDE SEQUENCE [LARGE SCALE GENOMIC DNA]</scope>
</reference>
<gene>
    <name evidence="1" type="ORF">AVEN_96063_1</name>
</gene>
<sequence length="156" mass="18147">MYWLDLRKLQSASRKAKVDSFVGRFKEGKILFPSNISTSNFIGWTYEDERLRKGMQEMISDEILLKVLRRYGLKSGDLVVRCRLLGRRSPGSKPTVHGACCTKNHTQRPNFLQLVWCGSLVRGWQFTCRFRHLPEVQNYEVHPKIALALFSNEMLI</sequence>
<dbReference type="AlphaFoldDB" id="A0A4Y2B6Z9"/>
<accession>A0A4Y2B6Z9</accession>
<keyword evidence="2" id="KW-1185">Reference proteome</keyword>
<dbReference type="EMBL" id="BGPR01000050">
    <property type="protein sequence ID" value="GBL86834.1"/>
    <property type="molecule type" value="Genomic_DNA"/>
</dbReference>
<organism evidence="1 2">
    <name type="scientific">Araneus ventricosus</name>
    <name type="common">Orbweaver spider</name>
    <name type="synonym">Epeira ventricosa</name>
    <dbReference type="NCBI Taxonomy" id="182803"/>
    <lineage>
        <taxon>Eukaryota</taxon>
        <taxon>Metazoa</taxon>
        <taxon>Ecdysozoa</taxon>
        <taxon>Arthropoda</taxon>
        <taxon>Chelicerata</taxon>
        <taxon>Arachnida</taxon>
        <taxon>Araneae</taxon>
        <taxon>Araneomorphae</taxon>
        <taxon>Entelegynae</taxon>
        <taxon>Araneoidea</taxon>
        <taxon>Araneidae</taxon>
        <taxon>Araneus</taxon>
    </lineage>
</organism>
<name>A0A4Y2B6Z9_ARAVE</name>
<proteinExistence type="predicted"/>
<evidence type="ECO:0000313" key="2">
    <source>
        <dbReference type="Proteomes" id="UP000499080"/>
    </source>
</evidence>
<comment type="caution">
    <text evidence="1">The sequence shown here is derived from an EMBL/GenBank/DDBJ whole genome shotgun (WGS) entry which is preliminary data.</text>
</comment>
<evidence type="ECO:0000313" key="1">
    <source>
        <dbReference type="EMBL" id="GBL86834.1"/>
    </source>
</evidence>